<evidence type="ECO:0000313" key="2">
    <source>
        <dbReference type="EMBL" id="MBB6509742.1"/>
    </source>
</evidence>
<proteinExistence type="predicted"/>
<keyword evidence="3" id="KW-1185">Reference proteome</keyword>
<dbReference type="InterPro" id="IPR010982">
    <property type="entry name" value="Lambda_DNA-bd_dom_sf"/>
</dbReference>
<keyword evidence="2" id="KW-0238">DNA-binding</keyword>
<protein>
    <submittedName>
        <fullName evidence="2">DNA-binding XRE family transcriptional regulator</fullName>
    </submittedName>
</protein>
<dbReference type="SUPFAM" id="SSF47413">
    <property type="entry name" value="lambda repressor-like DNA-binding domains"/>
    <property type="match status" value="1"/>
</dbReference>
<evidence type="ECO:0000313" key="3">
    <source>
        <dbReference type="Proteomes" id="UP000585437"/>
    </source>
</evidence>
<dbReference type="AlphaFoldDB" id="A0A7X0JN01"/>
<feature type="domain" description="HTH cro/C1-type" evidence="1">
    <location>
        <begin position="40"/>
        <end position="92"/>
    </location>
</feature>
<dbReference type="Pfam" id="PF01381">
    <property type="entry name" value="HTH_3"/>
    <property type="match status" value="1"/>
</dbReference>
<dbReference type="EMBL" id="JACHBU010000005">
    <property type="protein sequence ID" value="MBB6509742.1"/>
    <property type="molecule type" value="Genomic_DNA"/>
</dbReference>
<evidence type="ECO:0000259" key="1">
    <source>
        <dbReference type="PROSITE" id="PS50943"/>
    </source>
</evidence>
<dbReference type="Proteomes" id="UP000585437">
    <property type="component" value="Unassembled WGS sequence"/>
</dbReference>
<name>A0A7X0JN01_9HYPH</name>
<dbReference type="Gene3D" id="1.10.260.40">
    <property type="entry name" value="lambda repressor-like DNA-binding domains"/>
    <property type="match status" value="1"/>
</dbReference>
<dbReference type="CDD" id="cd00093">
    <property type="entry name" value="HTH_XRE"/>
    <property type="match status" value="1"/>
</dbReference>
<gene>
    <name evidence="2" type="ORF">F4695_003110</name>
</gene>
<reference evidence="2 3" key="1">
    <citation type="submission" date="2020-08" db="EMBL/GenBank/DDBJ databases">
        <title>The Agave Microbiome: Exploring the role of microbial communities in plant adaptations to desert environments.</title>
        <authorList>
            <person name="Partida-Martinez L.P."/>
        </authorList>
    </citation>
    <scope>NUCLEOTIDE SEQUENCE [LARGE SCALE GENOMIC DNA]</scope>
    <source>
        <strain evidence="2 3">AS3.12</strain>
    </source>
</reference>
<comment type="caution">
    <text evidence="2">The sequence shown here is derived from an EMBL/GenBank/DDBJ whole genome shotgun (WGS) entry which is preliminary data.</text>
</comment>
<sequence>MGTIKVLYQGFNVFKRDKIDKALFDRFLGPMGYVLTPELVRAARGLLGWSQHDLASRAGINVKTINRLEAAAVPVSSSVSAKLQAVFSAADVQFIATNTDDGTVDGLGVRKRPLHSHLGIKVL</sequence>
<dbReference type="SMART" id="SM00530">
    <property type="entry name" value="HTH_XRE"/>
    <property type="match status" value="1"/>
</dbReference>
<dbReference type="InterPro" id="IPR001387">
    <property type="entry name" value="Cro/C1-type_HTH"/>
</dbReference>
<dbReference type="GO" id="GO:0003677">
    <property type="term" value="F:DNA binding"/>
    <property type="evidence" value="ECO:0007669"/>
    <property type="project" value="UniProtKB-KW"/>
</dbReference>
<dbReference type="RefSeq" id="WP_425503223.1">
    <property type="nucleotide sequence ID" value="NZ_JACHBU010000005.1"/>
</dbReference>
<dbReference type="PROSITE" id="PS50943">
    <property type="entry name" value="HTH_CROC1"/>
    <property type="match status" value="1"/>
</dbReference>
<accession>A0A7X0JN01</accession>
<organism evidence="2 3">
    <name type="scientific">Rhizobium soli</name>
    <dbReference type="NCBI Taxonomy" id="424798"/>
    <lineage>
        <taxon>Bacteria</taxon>
        <taxon>Pseudomonadati</taxon>
        <taxon>Pseudomonadota</taxon>
        <taxon>Alphaproteobacteria</taxon>
        <taxon>Hyphomicrobiales</taxon>
        <taxon>Rhizobiaceae</taxon>
        <taxon>Rhizobium/Agrobacterium group</taxon>
        <taxon>Rhizobium</taxon>
    </lineage>
</organism>